<accession>A0ABP7MRU1</accession>
<evidence type="ECO:0000313" key="3">
    <source>
        <dbReference type="EMBL" id="GAA3928638.1"/>
    </source>
</evidence>
<evidence type="ECO:0000256" key="2">
    <source>
        <dbReference type="SAM" id="Phobius"/>
    </source>
</evidence>
<dbReference type="EMBL" id="BAABAJ010000013">
    <property type="protein sequence ID" value="GAA3928638.1"/>
    <property type="molecule type" value="Genomic_DNA"/>
</dbReference>
<comment type="caution">
    <text evidence="3">The sequence shown here is derived from an EMBL/GenBank/DDBJ whole genome shotgun (WGS) entry which is preliminary data.</text>
</comment>
<feature type="transmembrane region" description="Helical" evidence="2">
    <location>
        <begin position="53"/>
        <end position="76"/>
    </location>
</feature>
<protein>
    <recommendedName>
        <fullName evidence="5">Integral membrane protein</fullName>
    </recommendedName>
</protein>
<feature type="region of interest" description="Disordered" evidence="1">
    <location>
        <begin position="138"/>
        <end position="173"/>
    </location>
</feature>
<evidence type="ECO:0008006" key="5">
    <source>
        <dbReference type="Google" id="ProtNLM"/>
    </source>
</evidence>
<proteinExistence type="predicted"/>
<keyword evidence="2" id="KW-0812">Transmembrane</keyword>
<evidence type="ECO:0000256" key="1">
    <source>
        <dbReference type="SAM" id="MobiDB-lite"/>
    </source>
</evidence>
<keyword evidence="2" id="KW-1133">Transmembrane helix</keyword>
<keyword evidence="2" id="KW-0472">Membrane</keyword>
<organism evidence="3 4">
    <name type="scientific">Streptomyces gulbargensis</name>
    <dbReference type="NCBI Taxonomy" id="364901"/>
    <lineage>
        <taxon>Bacteria</taxon>
        <taxon>Bacillati</taxon>
        <taxon>Actinomycetota</taxon>
        <taxon>Actinomycetes</taxon>
        <taxon>Kitasatosporales</taxon>
        <taxon>Streptomycetaceae</taxon>
        <taxon>Streptomyces</taxon>
    </lineage>
</organism>
<feature type="compositionally biased region" description="Pro residues" evidence="1">
    <location>
        <begin position="158"/>
        <end position="173"/>
    </location>
</feature>
<feature type="transmembrane region" description="Helical" evidence="2">
    <location>
        <begin position="113"/>
        <end position="131"/>
    </location>
</feature>
<gene>
    <name evidence="3" type="ORF">GCM10022244_42230</name>
</gene>
<keyword evidence="4" id="KW-1185">Reference proteome</keyword>
<name>A0ABP7MRU1_9ACTN</name>
<feature type="transmembrane region" description="Helical" evidence="2">
    <location>
        <begin position="88"/>
        <end position="107"/>
    </location>
</feature>
<feature type="compositionally biased region" description="Low complexity" evidence="1">
    <location>
        <begin position="138"/>
        <end position="156"/>
    </location>
</feature>
<evidence type="ECO:0000313" key="4">
    <source>
        <dbReference type="Proteomes" id="UP001501000"/>
    </source>
</evidence>
<reference evidence="4" key="1">
    <citation type="journal article" date="2019" name="Int. J. Syst. Evol. Microbiol.">
        <title>The Global Catalogue of Microorganisms (GCM) 10K type strain sequencing project: providing services to taxonomists for standard genome sequencing and annotation.</title>
        <authorList>
            <consortium name="The Broad Institute Genomics Platform"/>
            <consortium name="The Broad Institute Genome Sequencing Center for Infectious Disease"/>
            <person name="Wu L."/>
            <person name="Ma J."/>
        </authorList>
    </citation>
    <scope>NUCLEOTIDE SEQUENCE [LARGE SCALE GENOMIC DNA]</scope>
    <source>
        <strain evidence="4">JCM 16956</strain>
    </source>
</reference>
<dbReference type="Proteomes" id="UP001501000">
    <property type="component" value="Unassembled WGS sequence"/>
</dbReference>
<sequence length="173" mass="16981">MAEVARRPIALVTAAVLLAEAPGIVLLNAVMARFVEAQSMSLDGLDPDAMVTGTWALGIGSGVALAACALVALLAGARDRRPGRFGRGLLTGCAIVHALLGAVAVGLIGWGAFALLMLVVGLIVLTLVAYGKEADVPGTPQAPAGARGPGGVAVPASRPAPEPGPEPAAPAGA</sequence>